<evidence type="ECO:0000313" key="1">
    <source>
        <dbReference type="EMBL" id="MFD0930418.1"/>
    </source>
</evidence>
<dbReference type="Pfam" id="PF13489">
    <property type="entry name" value="Methyltransf_23"/>
    <property type="match status" value="1"/>
</dbReference>
<accession>A0ABW3GJA1</accession>
<dbReference type="GO" id="GO:0008168">
    <property type="term" value="F:methyltransferase activity"/>
    <property type="evidence" value="ECO:0007669"/>
    <property type="project" value="UniProtKB-KW"/>
</dbReference>
<evidence type="ECO:0000313" key="2">
    <source>
        <dbReference type="Proteomes" id="UP001597106"/>
    </source>
</evidence>
<dbReference type="EMBL" id="JBHTJW010000002">
    <property type="protein sequence ID" value="MFD0930418.1"/>
    <property type="molecule type" value="Genomic_DNA"/>
</dbReference>
<proteinExistence type="predicted"/>
<name>A0ABW3GJA1_9PROT</name>
<dbReference type="Gene3D" id="3.40.50.150">
    <property type="entry name" value="Vaccinia Virus protein VP39"/>
    <property type="match status" value="1"/>
</dbReference>
<gene>
    <name evidence="1" type="ORF">ACFQ1T_11580</name>
</gene>
<keyword evidence="2" id="KW-1185">Reference proteome</keyword>
<dbReference type="SUPFAM" id="SSF53335">
    <property type="entry name" value="S-adenosyl-L-methionine-dependent methyltransferases"/>
    <property type="match status" value="1"/>
</dbReference>
<keyword evidence="1" id="KW-0808">Transferase</keyword>
<comment type="caution">
    <text evidence="1">The sequence shown here is derived from an EMBL/GenBank/DDBJ whole genome shotgun (WGS) entry which is preliminary data.</text>
</comment>
<organism evidence="1 2">
    <name type="scientific">Methylophilus glucosoxydans</name>
    <dbReference type="NCBI Taxonomy" id="752553"/>
    <lineage>
        <taxon>Bacteria</taxon>
        <taxon>Pseudomonadati</taxon>
        <taxon>Pseudomonadota</taxon>
        <taxon>Betaproteobacteria</taxon>
        <taxon>Nitrosomonadales</taxon>
        <taxon>Methylophilaceae</taxon>
        <taxon>Methylophilus</taxon>
    </lineage>
</organism>
<dbReference type="InterPro" id="IPR029063">
    <property type="entry name" value="SAM-dependent_MTases_sf"/>
</dbReference>
<dbReference type="RefSeq" id="WP_275354908.1">
    <property type="nucleotide sequence ID" value="NZ_JBHTJW010000002.1"/>
</dbReference>
<reference evidence="2" key="1">
    <citation type="journal article" date="2019" name="Int. J. Syst. Evol. Microbiol.">
        <title>The Global Catalogue of Microorganisms (GCM) 10K type strain sequencing project: providing services to taxonomists for standard genome sequencing and annotation.</title>
        <authorList>
            <consortium name="The Broad Institute Genomics Platform"/>
            <consortium name="The Broad Institute Genome Sequencing Center for Infectious Disease"/>
            <person name="Wu L."/>
            <person name="Ma J."/>
        </authorList>
    </citation>
    <scope>NUCLEOTIDE SEQUENCE [LARGE SCALE GENOMIC DNA]</scope>
    <source>
        <strain evidence="2">CCUG 59685</strain>
    </source>
</reference>
<protein>
    <submittedName>
        <fullName evidence="1">Class I SAM-dependent methyltransferase</fullName>
    </submittedName>
</protein>
<dbReference type="Proteomes" id="UP001597106">
    <property type="component" value="Unassembled WGS sequence"/>
</dbReference>
<keyword evidence="1" id="KW-0489">Methyltransferase</keyword>
<sequence>MMHDDQRKQAISAYEQAYSASDFEVIQARYRKKLLLELFEKYQPKHVLEVGCGWDTIANHWQGFESLTVVEPGPQFAEKARKDTAQLAGAQVIEAFLESSHLGKPDPAYDLILLSSLLHEVPDAKALLASAKALAGQNTVIHINVPNALSMHRLLAVEMGLMDSVYAQSALQKSFNQPRIFDLKQLKVLAKELGLQVLEAGSFLVKPFTHHQMMTLMQQGLLTQEMLDGLWQLARHFPENGSEIYVNLKLED</sequence>
<dbReference type="GO" id="GO:0032259">
    <property type="term" value="P:methylation"/>
    <property type="evidence" value="ECO:0007669"/>
    <property type="project" value="UniProtKB-KW"/>
</dbReference>